<dbReference type="Proteomes" id="UP001140217">
    <property type="component" value="Unassembled WGS sequence"/>
</dbReference>
<comment type="caution">
    <text evidence="3">The sequence shown here is derived from an EMBL/GenBank/DDBJ whole genome shotgun (WGS) entry which is preliminary data.</text>
</comment>
<protein>
    <recommendedName>
        <fullName evidence="5">Chitosanase</fullName>
    </recommendedName>
</protein>
<evidence type="ECO:0000256" key="1">
    <source>
        <dbReference type="SAM" id="MobiDB-lite"/>
    </source>
</evidence>
<dbReference type="InterPro" id="IPR023346">
    <property type="entry name" value="Lysozyme-like_dom_sf"/>
</dbReference>
<dbReference type="Gene3D" id="1.20.141.10">
    <property type="entry name" value="Chitosanase, subunit A, domain 1"/>
    <property type="match status" value="1"/>
</dbReference>
<evidence type="ECO:0008006" key="5">
    <source>
        <dbReference type="Google" id="ProtNLM"/>
    </source>
</evidence>
<gene>
    <name evidence="3" type="ORF">H4R18_005755</name>
</gene>
<feature type="signal peptide" evidence="2">
    <location>
        <begin position="1"/>
        <end position="21"/>
    </location>
</feature>
<name>A0A9W8LDT0_9FUNG</name>
<dbReference type="Pfam" id="PF01374">
    <property type="entry name" value="Glyco_hydro_46"/>
    <property type="match status" value="1"/>
</dbReference>
<dbReference type="InterPro" id="IPR023099">
    <property type="entry name" value="Glyco_hydro_46_N"/>
</dbReference>
<dbReference type="GO" id="GO:0005975">
    <property type="term" value="P:carbohydrate metabolic process"/>
    <property type="evidence" value="ECO:0007669"/>
    <property type="project" value="InterPro"/>
</dbReference>
<proteinExistence type="predicted"/>
<dbReference type="PROSITE" id="PS51257">
    <property type="entry name" value="PROKAR_LIPOPROTEIN"/>
    <property type="match status" value="1"/>
</dbReference>
<keyword evidence="4" id="KW-1185">Reference proteome</keyword>
<accession>A0A9W8LDT0</accession>
<dbReference type="GO" id="GO:0005576">
    <property type="term" value="C:extracellular region"/>
    <property type="evidence" value="ECO:0007669"/>
    <property type="project" value="InterPro"/>
</dbReference>
<organism evidence="3 4">
    <name type="scientific">Coemansia javaensis</name>
    <dbReference type="NCBI Taxonomy" id="2761396"/>
    <lineage>
        <taxon>Eukaryota</taxon>
        <taxon>Fungi</taxon>
        <taxon>Fungi incertae sedis</taxon>
        <taxon>Zoopagomycota</taxon>
        <taxon>Kickxellomycotina</taxon>
        <taxon>Kickxellomycetes</taxon>
        <taxon>Kickxellales</taxon>
        <taxon>Kickxellaceae</taxon>
        <taxon>Coemansia</taxon>
    </lineage>
</organism>
<feature type="compositionally biased region" description="Basic residues" evidence="1">
    <location>
        <begin position="297"/>
        <end position="313"/>
    </location>
</feature>
<dbReference type="AlphaFoldDB" id="A0A9W8LDT0"/>
<feature type="chain" id="PRO_5040973102" description="Chitosanase" evidence="2">
    <location>
        <begin position="22"/>
        <end position="348"/>
    </location>
</feature>
<dbReference type="OrthoDB" id="76114at2759"/>
<evidence type="ECO:0000313" key="3">
    <source>
        <dbReference type="EMBL" id="KAJ2776272.1"/>
    </source>
</evidence>
<feature type="region of interest" description="Disordered" evidence="1">
    <location>
        <begin position="277"/>
        <end position="336"/>
    </location>
</feature>
<dbReference type="InterPro" id="IPR000400">
    <property type="entry name" value="Glyco_hydro_46"/>
</dbReference>
<dbReference type="EMBL" id="JANBUL010000378">
    <property type="protein sequence ID" value="KAJ2776272.1"/>
    <property type="molecule type" value="Genomic_DNA"/>
</dbReference>
<sequence length="348" mass="37491">MLARRTLGLVAAALLASAASATLCGCSKDTALRITNVYENGDTDFHYDYCENLGDGRGFTAGIAGFCTGTSDAWEVIQEYHKLTGGNDAFSPMDAVLAKYSDSGSDSTSGLTDYCAVWEKLGKTDVKFQHAQDTVRDALYFTPSQAAADKLGLKFDISRGQLYDTGIEHGTGSDADGLLALVDGASKTFTADQTGDSGSTLNINGHKVDEIAWLKAFIAVREADLTNPKEKDNQGGNYWAQTTYRTKSYTYAIGLKEYMYGSSIKILDNDGKPMTVKCGISTGGGSSNTTTSDSSNSRRRRRDARGVPIKRYRTLVPPSGPPTKRRLRPALQNNDVSAARHHLDDILG</sequence>
<keyword evidence="2" id="KW-0732">Signal</keyword>
<reference evidence="3" key="1">
    <citation type="submission" date="2022-07" db="EMBL/GenBank/DDBJ databases">
        <title>Phylogenomic reconstructions and comparative analyses of Kickxellomycotina fungi.</title>
        <authorList>
            <person name="Reynolds N.K."/>
            <person name="Stajich J.E."/>
            <person name="Barry K."/>
            <person name="Grigoriev I.V."/>
            <person name="Crous P."/>
            <person name="Smith M.E."/>
        </authorList>
    </citation>
    <scope>NUCLEOTIDE SEQUENCE</scope>
    <source>
        <strain evidence="3">NBRC 105414</strain>
    </source>
</reference>
<dbReference type="SUPFAM" id="SSF53955">
    <property type="entry name" value="Lysozyme-like"/>
    <property type="match status" value="1"/>
</dbReference>
<dbReference type="GO" id="GO:0016977">
    <property type="term" value="F:chitosanase activity"/>
    <property type="evidence" value="ECO:0007669"/>
    <property type="project" value="InterPro"/>
</dbReference>
<evidence type="ECO:0000313" key="4">
    <source>
        <dbReference type="Proteomes" id="UP001140217"/>
    </source>
</evidence>
<evidence type="ECO:0000256" key="2">
    <source>
        <dbReference type="SAM" id="SignalP"/>
    </source>
</evidence>
<dbReference type="Gene3D" id="3.30.386.10">
    <property type="entry name" value="Chitosanase, subunit A, domain 2"/>
    <property type="match status" value="1"/>
</dbReference>